<evidence type="ECO:0000256" key="1">
    <source>
        <dbReference type="ARBA" id="ARBA00004370"/>
    </source>
</evidence>
<evidence type="ECO:0000313" key="14">
    <source>
        <dbReference type="EMBL" id="WOG87511.1"/>
    </source>
</evidence>
<keyword evidence="7 12" id="KW-0560">Oxidoreductase</keyword>
<keyword evidence="10 13" id="KW-0472">Membrane</keyword>
<dbReference type="Gene3D" id="1.10.630.10">
    <property type="entry name" value="Cytochrome P450"/>
    <property type="match status" value="1"/>
</dbReference>
<name>A0AAF1APE0_DAUCS</name>
<dbReference type="InterPro" id="IPR001128">
    <property type="entry name" value="Cyt_P450"/>
</dbReference>
<gene>
    <name evidence="14" type="ORF">DCAR_0206739</name>
</gene>
<comment type="similarity">
    <text evidence="2 12">Belongs to the cytochrome P450 family.</text>
</comment>
<keyword evidence="15" id="KW-1185">Reference proteome</keyword>
<keyword evidence="3 11" id="KW-0349">Heme</keyword>
<dbReference type="PANTHER" id="PTHR24282">
    <property type="entry name" value="CYTOCHROME P450 FAMILY MEMBER"/>
    <property type="match status" value="1"/>
</dbReference>
<dbReference type="PRINTS" id="PR00463">
    <property type="entry name" value="EP450I"/>
</dbReference>
<dbReference type="PANTHER" id="PTHR24282:SF28">
    <property type="entry name" value="CYTOCHROME P450"/>
    <property type="match status" value="1"/>
</dbReference>
<reference evidence="14" key="1">
    <citation type="journal article" date="2016" name="Nat. Genet.">
        <title>A high-quality carrot genome assembly provides new insights into carotenoid accumulation and asterid genome evolution.</title>
        <authorList>
            <person name="Iorizzo M."/>
            <person name="Ellison S."/>
            <person name="Senalik D."/>
            <person name="Zeng P."/>
            <person name="Satapoomin P."/>
            <person name="Huang J."/>
            <person name="Bowman M."/>
            <person name="Iovene M."/>
            <person name="Sanseverino W."/>
            <person name="Cavagnaro P."/>
            <person name="Yildiz M."/>
            <person name="Macko-Podgorni A."/>
            <person name="Moranska E."/>
            <person name="Grzebelus E."/>
            <person name="Grzebelus D."/>
            <person name="Ashrafi H."/>
            <person name="Zheng Z."/>
            <person name="Cheng S."/>
            <person name="Spooner D."/>
            <person name="Van Deynze A."/>
            <person name="Simon P."/>
        </authorList>
    </citation>
    <scope>NUCLEOTIDE SEQUENCE</scope>
    <source>
        <tissue evidence="14">Leaf</tissue>
    </source>
</reference>
<evidence type="ECO:0000256" key="5">
    <source>
        <dbReference type="ARBA" id="ARBA00022723"/>
    </source>
</evidence>
<dbReference type="Pfam" id="PF00067">
    <property type="entry name" value="p450"/>
    <property type="match status" value="1"/>
</dbReference>
<protein>
    <recommendedName>
        <fullName evidence="16">Cytochrome P450</fullName>
    </recommendedName>
</protein>
<comment type="cofactor">
    <cofactor evidence="11">
        <name>heme</name>
        <dbReference type="ChEBI" id="CHEBI:30413"/>
    </cofactor>
</comment>
<dbReference type="GO" id="GO:0020037">
    <property type="term" value="F:heme binding"/>
    <property type="evidence" value="ECO:0007669"/>
    <property type="project" value="InterPro"/>
</dbReference>
<dbReference type="GO" id="GO:0004497">
    <property type="term" value="F:monooxygenase activity"/>
    <property type="evidence" value="ECO:0007669"/>
    <property type="project" value="UniProtKB-KW"/>
</dbReference>
<dbReference type="InterPro" id="IPR036396">
    <property type="entry name" value="Cyt_P450_sf"/>
</dbReference>
<organism evidence="14 15">
    <name type="scientific">Daucus carota subsp. sativus</name>
    <name type="common">Carrot</name>
    <dbReference type="NCBI Taxonomy" id="79200"/>
    <lineage>
        <taxon>Eukaryota</taxon>
        <taxon>Viridiplantae</taxon>
        <taxon>Streptophyta</taxon>
        <taxon>Embryophyta</taxon>
        <taxon>Tracheophyta</taxon>
        <taxon>Spermatophyta</taxon>
        <taxon>Magnoliopsida</taxon>
        <taxon>eudicotyledons</taxon>
        <taxon>Gunneridae</taxon>
        <taxon>Pentapetalae</taxon>
        <taxon>asterids</taxon>
        <taxon>campanulids</taxon>
        <taxon>Apiales</taxon>
        <taxon>Apiaceae</taxon>
        <taxon>Apioideae</taxon>
        <taxon>Scandiceae</taxon>
        <taxon>Daucinae</taxon>
        <taxon>Daucus</taxon>
        <taxon>Daucus sect. Daucus</taxon>
    </lineage>
</organism>
<evidence type="ECO:0000256" key="3">
    <source>
        <dbReference type="ARBA" id="ARBA00022617"/>
    </source>
</evidence>
<keyword evidence="8 11" id="KW-0408">Iron</keyword>
<proteinExistence type="inferred from homology"/>
<evidence type="ECO:0000256" key="2">
    <source>
        <dbReference type="ARBA" id="ARBA00010617"/>
    </source>
</evidence>
<evidence type="ECO:0000256" key="9">
    <source>
        <dbReference type="ARBA" id="ARBA00023033"/>
    </source>
</evidence>
<keyword evidence="6 13" id="KW-1133">Transmembrane helix</keyword>
<evidence type="ECO:0008006" key="16">
    <source>
        <dbReference type="Google" id="ProtNLM"/>
    </source>
</evidence>
<evidence type="ECO:0000256" key="4">
    <source>
        <dbReference type="ARBA" id="ARBA00022692"/>
    </source>
</evidence>
<dbReference type="PRINTS" id="PR00385">
    <property type="entry name" value="P450"/>
</dbReference>
<dbReference type="InterPro" id="IPR017972">
    <property type="entry name" value="Cyt_P450_CS"/>
</dbReference>
<dbReference type="InterPro" id="IPR002401">
    <property type="entry name" value="Cyt_P450_E_grp-I"/>
</dbReference>
<accession>A0AAF1APE0</accession>
<comment type="subcellular location">
    <subcellularLocation>
        <location evidence="1">Membrane</location>
    </subcellularLocation>
</comment>
<evidence type="ECO:0000256" key="13">
    <source>
        <dbReference type="SAM" id="Phobius"/>
    </source>
</evidence>
<dbReference type="SUPFAM" id="SSF48264">
    <property type="entry name" value="Cytochrome P450"/>
    <property type="match status" value="1"/>
</dbReference>
<dbReference type="InterPro" id="IPR050665">
    <property type="entry name" value="Cytochrome_P450_Monooxygen"/>
</dbReference>
<dbReference type="AlphaFoldDB" id="A0AAF1APE0"/>
<keyword evidence="9 12" id="KW-0503">Monooxygenase</keyword>
<feature type="transmembrane region" description="Helical" evidence="13">
    <location>
        <begin position="6"/>
        <end position="24"/>
    </location>
</feature>
<evidence type="ECO:0000256" key="11">
    <source>
        <dbReference type="PIRSR" id="PIRSR602401-1"/>
    </source>
</evidence>
<evidence type="ECO:0000256" key="10">
    <source>
        <dbReference type="ARBA" id="ARBA00023136"/>
    </source>
</evidence>
<dbReference type="PROSITE" id="PS00086">
    <property type="entry name" value="CYTOCHROME_P450"/>
    <property type="match status" value="1"/>
</dbReference>
<dbReference type="GO" id="GO:0005506">
    <property type="term" value="F:iron ion binding"/>
    <property type="evidence" value="ECO:0007669"/>
    <property type="project" value="InterPro"/>
</dbReference>
<evidence type="ECO:0000256" key="8">
    <source>
        <dbReference type="ARBA" id="ARBA00023004"/>
    </source>
</evidence>
<evidence type="ECO:0000256" key="6">
    <source>
        <dbReference type="ARBA" id="ARBA00022989"/>
    </source>
</evidence>
<dbReference type="EMBL" id="CP093344">
    <property type="protein sequence ID" value="WOG87511.1"/>
    <property type="molecule type" value="Genomic_DNA"/>
</dbReference>
<keyword evidence="5 11" id="KW-0479">Metal-binding</keyword>
<evidence type="ECO:0000256" key="12">
    <source>
        <dbReference type="RuleBase" id="RU000461"/>
    </source>
</evidence>
<evidence type="ECO:0000313" key="15">
    <source>
        <dbReference type="Proteomes" id="UP000077755"/>
    </source>
</evidence>
<keyword evidence="4 13" id="KW-0812">Transmembrane</keyword>
<sequence length="510" mass="57511">MDAFRVLVVSMVCLVIYVVYDFILRPKSLRAKLVKQGVNGPEPTLILGNFPDIKQIGDEAQAAGAKTRDSSEAFSLDCCSILLPELKKWTKEFGKTFTFALGKTQFLYVGDHELVKEMSTCKSLDLGKPAYMWKERGPLLARGILTTSKEAWVHQRKTIAPTFYIDKVKNMVGIAVESGKTLVKAWEKVIETEGGIADIKVDDDVKTFTSSIFSMIMFGRYEAAEKVLFSKCRDLMEVSGSPTVVDGRPFHRFYPTKKHREQWRLRKEIYSIIKDLEKKYRSQGESIIQILAEASNHGELGSCSPQQFIVDNCQELCIVGQEVPGNTAIWGLMLLAMHPEWQERARAEVLEICGDQPLDNEKLSKMKLMKLIIMEIVRLYPGVGFTAREALADVQIGKSVWVPKGVNIWIWPAALHRDPELWGPDALKFNPERFANGTPAACKIPQSYTPFGIGPRTCPGMNLGIMELKVLYALLLPKFSFSLSPNYQHVPNFDVLLEPKYGVRLLVRRV</sequence>
<feature type="binding site" description="axial binding residue" evidence="11">
    <location>
        <position position="458"/>
    </location>
    <ligand>
        <name>heme</name>
        <dbReference type="ChEBI" id="CHEBI:30413"/>
    </ligand>
    <ligandPart>
        <name>Fe</name>
        <dbReference type="ChEBI" id="CHEBI:18248"/>
    </ligandPart>
</feature>
<reference evidence="14" key="2">
    <citation type="submission" date="2022-03" db="EMBL/GenBank/DDBJ databases">
        <title>Draft title - Genomic analysis of global carrot germplasm unveils the trajectory of domestication and the origin of high carotenoid orange carrot.</title>
        <authorList>
            <person name="Iorizzo M."/>
            <person name="Ellison S."/>
            <person name="Senalik D."/>
            <person name="Macko-Podgorni A."/>
            <person name="Grzebelus D."/>
            <person name="Bostan H."/>
            <person name="Rolling W."/>
            <person name="Curaba J."/>
            <person name="Simon P."/>
        </authorList>
    </citation>
    <scope>NUCLEOTIDE SEQUENCE</scope>
    <source>
        <tissue evidence="14">Leaf</tissue>
    </source>
</reference>
<dbReference type="GO" id="GO:0016705">
    <property type="term" value="F:oxidoreductase activity, acting on paired donors, with incorporation or reduction of molecular oxygen"/>
    <property type="evidence" value="ECO:0007669"/>
    <property type="project" value="InterPro"/>
</dbReference>
<dbReference type="Proteomes" id="UP000077755">
    <property type="component" value="Chromosome 2"/>
</dbReference>
<dbReference type="GO" id="GO:0016020">
    <property type="term" value="C:membrane"/>
    <property type="evidence" value="ECO:0007669"/>
    <property type="project" value="UniProtKB-SubCell"/>
</dbReference>
<evidence type="ECO:0000256" key="7">
    <source>
        <dbReference type="ARBA" id="ARBA00023002"/>
    </source>
</evidence>